<comment type="caution">
    <text evidence="1">The sequence shown here is derived from an EMBL/GenBank/DDBJ whole genome shotgun (WGS) entry which is preliminary data.</text>
</comment>
<proteinExistence type="predicted"/>
<dbReference type="Proteomes" id="UP001501752">
    <property type="component" value="Unassembled WGS sequence"/>
</dbReference>
<protein>
    <submittedName>
        <fullName evidence="1">Uncharacterized protein</fullName>
    </submittedName>
</protein>
<sequence>MDTTPTTPSLLAELDALPARWEVHGTLPAPVDAVVALLLSVAEGRVGDDNLLVLARAPAARQGAMTVVAGAAAGAYRAEFAGSLSPVDIEVDRPGSRLAVQSWYAGVHTAEACAAGTRVTHRVHRLRPEHPGFTAGTAEAGLRARMSRDLRHVLAVIADRLGCGPPTA</sequence>
<dbReference type="RefSeq" id="WP_345700670.1">
    <property type="nucleotide sequence ID" value="NZ_BAABIS010000001.1"/>
</dbReference>
<gene>
    <name evidence="1" type="ORF">GCM10023235_67250</name>
</gene>
<organism evidence="1 2">
    <name type="scientific">Kitasatospora terrestris</name>
    <dbReference type="NCBI Taxonomy" id="258051"/>
    <lineage>
        <taxon>Bacteria</taxon>
        <taxon>Bacillati</taxon>
        <taxon>Actinomycetota</taxon>
        <taxon>Actinomycetes</taxon>
        <taxon>Kitasatosporales</taxon>
        <taxon>Streptomycetaceae</taxon>
        <taxon>Kitasatospora</taxon>
    </lineage>
</organism>
<reference evidence="2" key="1">
    <citation type="journal article" date="2019" name="Int. J. Syst. Evol. Microbiol.">
        <title>The Global Catalogue of Microorganisms (GCM) 10K type strain sequencing project: providing services to taxonomists for standard genome sequencing and annotation.</title>
        <authorList>
            <consortium name="The Broad Institute Genomics Platform"/>
            <consortium name="The Broad Institute Genome Sequencing Center for Infectious Disease"/>
            <person name="Wu L."/>
            <person name="Ma J."/>
        </authorList>
    </citation>
    <scope>NUCLEOTIDE SEQUENCE [LARGE SCALE GENOMIC DNA]</scope>
    <source>
        <strain evidence="2">JCM 13006</strain>
    </source>
</reference>
<evidence type="ECO:0000313" key="2">
    <source>
        <dbReference type="Proteomes" id="UP001501752"/>
    </source>
</evidence>
<dbReference type="EMBL" id="BAABIS010000001">
    <property type="protein sequence ID" value="GAA4877745.1"/>
    <property type="molecule type" value="Genomic_DNA"/>
</dbReference>
<evidence type="ECO:0000313" key="1">
    <source>
        <dbReference type="EMBL" id="GAA4877745.1"/>
    </source>
</evidence>
<name>A0ABP9EHD4_9ACTN</name>
<accession>A0ABP9EHD4</accession>
<keyword evidence="2" id="KW-1185">Reference proteome</keyword>